<evidence type="ECO:0000313" key="2">
    <source>
        <dbReference type="Proteomes" id="UP001195483"/>
    </source>
</evidence>
<reference evidence="1" key="2">
    <citation type="journal article" date="2021" name="Genome Biol. Evol.">
        <title>Developing a high-quality reference genome for a parasitic bivalve with doubly uniparental inheritance (Bivalvia: Unionida).</title>
        <authorList>
            <person name="Smith C.H."/>
        </authorList>
    </citation>
    <scope>NUCLEOTIDE SEQUENCE</scope>
    <source>
        <strain evidence="1">CHS0354</strain>
        <tissue evidence="1">Mantle</tissue>
    </source>
</reference>
<organism evidence="1 2">
    <name type="scientific">Potamilus streckersoni</name>
    <dbReference type="NCBI Taxonomy" id="2493646"/>
    <lineage>
        <taxon>Eukaryota</taxon>
        <taxon>Metazoa</taxon>
        <taxon>Spiralia</taxon>
        <taxon>Lophotrochozoa</taxon>
        <taxon>Mollusca</taxon>
        <taxon>Bivalvia</taxon>
        <taxon>Autobranchia</taxon>
        <taxon>Heteroconchia</taxon>
        <taxon>Palaeoheterodonta</taxon>
        <taxon>Unionida</taxon>
        <taxon>Unionoidea</taxon>
        <taxon>Unionidae</taxon>
        <taxon>Ambleminae</taxon>
        <taxon>Lampsilini</taxon>
        <taxon>Potamilus</taxon>
    </lineage>
</organism>
<proteinExistence type="predicted"/>
<evidence type="ECO:0000313" key="1">
    <source>
        <dbReference type="EMBL" id="KAK3600153.1"/>
    </source>
</evidence>
<dbReference type="AlphaFoldDB" id="A0AAE0SYC5"/>
<protein>
    <submittedName>
        <fullName evidence="1">Uncharacterized protein</fullName>
    </submittedName>
</protein>
<accession>A0AAE0SYC5</accession>
<dbReference type="Proteomes" id="UP001195483">
    <property type="component" value="Unassembled WGS sequence"/>
</dbReference>
<keyword evidence="2" id="KW-1185">Reference proteome</keyword>
<name>A0AAE0SYC5_9BIVA</name>
<comment type="caution">
    <text evidence="1">The sequence shown here is derived from an EMBL/GenBank/DDBJ whole genome shotgun (WGS) entry which is preliminary data.</text>
</comment>
<reference evidence="1" key="1">
    <citation type="journal article" date="2021" name="Genome Biol. Evol.">
        <title>A High-Quality Reference Genome for a Parasitic Bivalve with Doubly Uniparental Inheritance (Bivalvia: Unionida).</title>
        <authorList>
            <person name="Smith C.H."/>
        </authorList>
    </citation>
    <scope>NUCLEOTIDE SEQUENCE</scope>
    <source>
        <strain evidence="1">CHS0354</strain>
    </source>
</reference>
<gene>
    <name evidence="1" type="ORF">CHS0354_012276</name>
</gene>
<reference evidence="1" key="3">
    <citation type="submission" date="2023-05" db="EMBL/GenBank/DDBJ databases">
        <authorList>
            <person name="Smith C.H."/>
        </authorList>
    </citation>
    <scope>NUCLEOTIDE SEQUENCE</scope>
    <source>
        <strain evidence="1">CHS0354</strain>
        <tissue evidence="1">Mantle</tissue>
    </source>
</reference>
<dbReference type="EMBL" id="JAEAOA010000746">
    <property type="protein sequence ID" value="KAK3600153.1"/>
    <property type="molecule type" value="Genomic_DNA"/>
</dbReference>
<sequence length="135" mass="15384">MAMKKINLIRCNSSLQYRLFRAFLEETLSDCNDLLVHNDVPKLGSFAEDLTNHQLQHFPTTKYKNPSRQLLDTATNFVQQLRHEFAERFQEIKGLEGIFQYVTIPFAFPAAGDLTSTADAKLSVSQAALQFETDL</sequence>